<evidence type="ECO:0000256" key="5">
    <source>
        <dbReference type="ARBA" id="ARBA00023077"/>
    </source>
</evidence>
<dbReference type="InterPro" id="IPR023996">
    <property type="entry name" value="TonB-dep_OMP_SusC/RagA"/>
</dbReference>
<dbReference type="InterPro" id="IPR037066">
    <property type="entry name" value="Plug_dom_sf"/>
</dbReference>
<dbReference type="InterPro" id="IPR036942">
    <property type="entry name" value="Beta-barrel_TonB_sf"/>
</dbReference>
<feature type="domain" description="TonB-dependent receptor plug" evidence="11">
    <location>
        <begin position="141"/>
        <end position="264"/>
    </location>
</feature>
<feature type="domain" description="TonB-dependent receptor-like beta-barrel" evidence="10">
    <location>
        <begin position="572"/>
        <end position="930"/>
    </location>
</feature>
<protein>
    <submittedName>
        <fullName evidence="12">SusC/RagA family TonB-linked outer membrane protein</fullName>
    </submittedName>
</protein>
<dbReference type="Gene3D" id="2.60.40.1120">
    <property type="entry name" value="Carboxypeptidase-like, regulatory domain"/>
    <property type="match status" value="1"/>
</dbReference>
<evidence type="ECO:0000256" key="6">
    <source>
        <dbReference type="ARBA" id="ARBA00023136"/>
    </source>
</evidence>
<sequence>MINRYFLNTVILMVGIFLIPSSILAQQKPVVTPAASLIVRGKITDKTDKLGVIGASVVELDKDRRTVTGVVTDIEGNYALKIKDPSHSISVSYLGYKSQTVPINRRTTINFVLESNISDLAGVTVTATKAGNSGLMTIADRDLTTANVTINARVLQEMQSTSIDEALQGRIAGVDIASNSGDPGSGMSIRIRGTSSISGSAEPLIVVDGLPYEVTVPSGFNFGSADQDGYAQLLNIAPADIETITILKDAAATAVWGARASNGVLLITTKRGVSGKPTINYAFRGSASTVPTGIPLLTGDQYSQLIPELVMNRNGTPLNTLINKEFQYDPSDVYWFKNYSNNTDWVDAINQTGLSGDHTLSLQGGGEKARYYSSVSYLDQTGVTRGTGLNRISARLNLDYTVSNRIKFRTDIAYTHSVTDRNYVDGTDNNRDGVRSVANNKMPNMSIFEYDDFGNLTPNYFSPALNIQGAYPRTYNPVALSEFASNQQTGERITPIFQLRYDIVPEVFTSDFQVMFDINNSKVNSFLPQNATGRPYTETVVNRAGDSDLDQFRVQSKANFIYSPKLKEKHEWQSILSIQTDDYKGVTQESLTSNTASSLLTDPSIPSRTQNTELRLLTGFSESRAIGALISTQYKFDDKYIINVGLRADGSSKFGPNNRFGYFPSISTRWRMSGEKFMQKFEFIDDLSVRASYGQSGKAPRADYLFYNFYNNFQSNYLGLSGVYPANIELSNLRWETVTGTNLGFNLQMFNNRVSIDVDLYQNRSTDLLFPDLQISTVSGFNDIDLNFGTLDNRGWEIGINSTPFKSENLTIDFGFNIARNSNVIREISEFFPNENGFSDRNGSYKQFLQINNPFGSFYGYKFKGVYKDLESTVAKDKDGEPIVGPSGLPIYMRFNFPRTDYVFQPGDAMYEDINNDGNIDSRDVVYLGNSNPKFTGGFGPSFNYKNRIRLSTFFSYRIGYEVINRTDMLTTNLTGYDNQSTAVLSRWRNPGDETNMPRALFGIGYNWLGSDRYVEDASFVRFRTATISYSLGQKMLKKLNVADVRLFVTGENFFTLTNYKGQDPEINMQSGVFGLAIDNSRTPPTKRFTLGLSTRF</sequence>
<evidence type="ECO:0000256" key="8">
    <source>
        <dbReference type="PROSITE-ProRule" id="PRU01360"/>
    </source>
</evidence>
<dbReference type="Pfam" id="PF00593">
    <property type="entry name" value="TonB_dep_Rec_b-barrel"/>
    <property type="match status" value="1"/>
</dbReference>
<accession>A0ABW5TW23</accession>
<dbReference type="NCBIfam" id="TIGR04056">
    <property type="entry name" value="OMP_RagA_SusC"/>
    <property type="match status" value="1"/>
</dbReference>
<gene>
    <name evidence="12" type="ORF">ACFSSE_14985</name>
</gene>
<keyword evidence="7 8" id="KW-0998">Cell outer membrane</keyword>
<evidence type="ECO:0000256" key="2">
    <source>
        <dbReference type="ARBA" id="ARBA00022448"/>
    </source>
</evidence>
<dbReference type="Pfam" id="PF07715">
    <property type="entry name" value="Plug"/>
    <property type="match status" value="1"/>
</dbReference>
<keyword evidence="6 8" id="KW-0472">Membrane</keyword>
<evidence type="ECO:0000313" key="12">
    <source>
        <dbReference type="EMBL" id="MFD2733013.1"/>
    </source>
</evidence>
<proteinExistence type="inferred from homology"/>
<keyword evidence="3 8" id="KW-1134">Transmembrane beta strand</keyword>
<comment type="similarity">
    <text evidence="8 9">Belongs to the TonB-dependent receptor family.</text>
</comment>
<dbReference type="Pfam" id="PF13715">
    <property type="entry name" value="CarbopepD_reg_2"/>
    <property type="match status" value="1"/>
</dbReference>
<evidence type="ECO:0000256" key="9">
    <source>
        <dbReference type="RuleBase" id="RU003357"/>
    </source>
</evidence>
<evidence type="ECO:0000256" key="1">
    <source>
        <dbReference type="ARBA" id="ARBA00004571"/>
    </source>
</evidence>
<dbReference type="Gene3D" id="2.40.170.20">
    <property type="entry name" value="TonB-dependent receptor, beta-barrel domain"/>
    <property type="match status" value="1"/>
</dbReference>
<keyword evidence="4 8" id="KW-0812">Transmembrane</keyword>
<comment type="caution">
    <text evidence="12">The sequence shown here is derived from an EMBL/GenBank/DDBJ whole genome shotgun (WGS) entry which is preliminary data.</text>
</comment>
<dbReference type="NCBIfam" id="TIGR04057">
    <property type="entry name" value="SusC_RagA_signa"/>
    <property type="match status" value="1"/>
</dbReference>
<dbReference type="PROSITE" id="PS52016">
    <property type="entry name" value="TONB_DEPENDENT_REC_3"/>
    <property type="match status" value="1"/>
</dbReference>
<keyword evidence="2 8" id="KW-0813">Transport</keyword>
<keyword evidence="13" id="KW-1185">Reference proteome</keyword>
<reference evidence="13" key="1">
    <citation type="journal article" date="2019" name="Int. J. Syst. Evol. Microbiol.">
        <title>The Global Catalogue of Microorganisms (GCM) 10K type strain sequencing project: providing services to taxonomists for standard genome sequencing and annotation.</title>
        <authorList>
            <consortium name="The Broad Institute Genomics Platform"/>
            <consortium name="The Broad Institute Genome Sequencing Center for Infectious Disease"/>
            <person name="Wu L."/>
            <person name="Ma J."/>
        </authorList>
    </citation>
    <scope>NUCLEOTIDE SEQUENCE [LARGE SCALE GENOMIC DNA]</scope>
    <source>
        <strain evidence="13">KCTC 42456</strain>
    </source>
</reference>
<organism evidence="12 13">
    <name type="scientific">Pedobacter alpinus</name>
    <dbReference type="NCBI Taxonomy" id="1590643"/>
    <lineage>
        <taxon>Bacteria</taxon>
        <taxon>Pseudomonadati</taxon>
        <taxon>Bacteroidota</taxon>
        <taxon>Sphingobacteriia</taxon>
        <taxon>Sphingobacteriales</taxon>
        <taxon>Sphingobacteriaceae</taxon>
        <taxon>Pedobacter</taxon>
    </lineage>
</organism>
<dbReference type="RefSeq" id="WP_379041659.1">
    <property type="nucleotide sequence ID" value="NZ_JBHSKW010000016.1"/>
</dbReference>
<evidence type="ECO:0000256" key="3">
    <source>
        <dbReference type="ARBA" id="ARBA00022452"/>
    </source>
</evidence>
<dbReference type="Proteomes" id="UP001597546">
    <property type="component" value="Unassembled WGS sequence"/>
</dbReference>
<dbReference type="InterPro" id="IPR008969">
    <property type="entry name" value="CarboxyPept-like_regulatory"/>
</dbReference>
<dbReference type="Gene3D" id="2.170.130.10">
    <property type="entry name" value="TonB-dependent receptor, plug domain"/>
    <property type="match status" value="1"/>
</dbReference>
<evidence type="ECO:0000259" key="10">
    <source>
        <dbReference type="Pfam" id="PF00593"/>
    </source>
</evidence>
<evidence type="ECO:0000256" key="4">
    <source>
        <dbReference type="ARBA" id="ARBA00022692"/>
    </source>
</evidence>
<dbReference type="InterPro" id="IPR023997">
    <property type="entry name" value="TonB-dep_OMP_SusC/RagA_CS"/>
</dbReference>
<dbReference type="SUPFAM" id="SSF49464">
    <property type="entry name" value="Carboxypeptidase regulatory domain-like"/>
    <property type="match status" value="1"/>
</dbReference>
<evidence type="ECO:0000259" key="11">
    <source>
        <dbReference type="Pfam" id="PF07715"/>
    </source>
</evidence>
<name>A0ABW5TW23_9SPHI</name>
<dbReference type="InterPro" id="IPR039426">
    <property type="entry name" value="TonB-dep_rcpt-like"/>
</dbReference>
<dbReference type="EMBL" id="JBHULV010000051">
    <property type="protein sequence ID" value="MFD2733013.1"/>
    <property type="molecule type" value="Genomic_DNA"/>
</dbReference>
<evidence type="ECO:0000256" key="7">
    <source>
        <dbReference type="ARBA" id="ARBA00023237"/>
    </source>
</evidence>
<dbReference type="InterPro" id="IPR012910">
    <property type="entry name" value="Plug_dom"/>
</dbReference>
<dbReference type="InterPro" id="IPR000531">
    <property type="entry name" value="Beta-barrel_TonB"/>
</dbReference>
<evidence type="ECO:0000313" key="13">
    <source>
        <dbReference type="Proteomes" id="UP001597546"/>
    </source>
</evidence>
<dbReference type="SUPFAM" id="SSF56935">
    <property type="entry name" value="Porins"/>
    <property type="match status" value="1"/>
</dbReference>
<keyword evidence="5 9" id="KW-0798">TonB box</keyword>
<comment type="subcellular location">
    <subcellularLocation>
        <location evidence="1 8">Cell outer membrane</location>
        <topology evidence="1 8">Multi-pass membrane protein</topology>
    </subcellularLocation>
</comment>